<dbReference type="Pfam" id="PF14375">
    <property type="entry name" value="Cys_rich_CWC"/>
    <property type="match status" value="1"/>
</dbReference>
<organism evidence="1 2">
    <name type="scientific">Leptospira wolffii</name>
    <dbReference type="NCBI Taxonomy" id="409998"/>
    <lineage>
        <taxon>Bacteria</taxon>
        <taxon>Pseudomonadati</taxon>
        <taxon>Spirochaetota</taxon>
        <taxon>Spirochaetia</taxon>
        <taxon>Leptospirales</taxon>
        <taxon>Leptospiraceae</taxon>
        <taxon>Leptospira</taxon>
    </lineage>
</organism>
<dbReference type="AlphaFoldDB" id="A0A2M9ZF81"/>
<reference evidence="1 2" key="1">
    <citation type="submission" date="2017-07" db="EMBL/GenBank/DDBJ databases">
        <title>Leptospira spp. isolated from tropical soils.</title>
        <authorList>
            <person name="Thibeaux R."/>
            <person name="Iraola G."/>
            <person name="Ferres I."/>
            <person name="Bierque E."/>
            <person name="Girault D."/>
            <person name="Soupe-Gilbert M.-E."/>
            <person name="Picardeau M."/>
            <person name="Goarant C."/>
        </authorList>
    </citation>
    <scope>NUCLEOTIDE SEQUENCE [LARGE SCALE GENOMIC DNA]</scope>
    <source>
        <strain evidence="1 2">FH2-C-A2</strain>
    </source>
</reference>
<evidence type="ECO:0008006" key="3">
    <source>
        <dbReference type="Google" id="ProtNLM"/>
    </source>
</evidence>
<accession>A0A2M9ZF81</accession>
<dbReference type="InterPro" id="IPR032720">
    <property type="entry name" value="Cys_rich_CWC"/>
</dbReference>
<comment type="caution">
    <text evidence="1">The sequence shown here is derived from an EMBL/GenBank/DDBJ whole genome shotgun (WGS) entry which is preliminary data.</text>
</comment>
<dbReference type="Proteomes" id="UP000231912">
    <property type="component" value="Unassembled WGS sequence"/>
</dbReference>
<evidence type="ECO:0000313" key="2">
    <source>
        <dbReference type="Proteomes" id="UP000231912"/>
    </source>
</evidence>
<sequence>MILPLHHRSMTSKVCPGCSNVFDCRAGESSCWCFSVTLDSNALQNIREIYEDCLCKECLSKYETPSTKRP</sequence>
<dbReference type="EMBL" id="NPDT01000001">
    <property type="protein sequence ID" value="PJZ67066.1"/>
    <property type="molecule type" value="Genomic_DNA"/>
</dbReference>
<name>A0A2M9ZF81_9LEPT</name>
<protein>
    <recommendedName>
        <fullName evidence="3">Cysteine-rich CWC family protein</fullName>
    </recommendedName>
</protein>
<proteinExistence type="predicted"/>
<evidence type="ECO:0000313" key="1">
    <source>
        <dbReference type="EMBL" id="PJZ67066.1"/>
    </source>
</evidence>
<gene>
    <name evidence="1" type="ORF">CH371_03040</name>
</gene>